<comment type="caution">
    <text evidence="1">The sequence shown here is derived from an EMBL/GenBank/DDBJ whole genome shotgun (WGS) entry which is preliminary data.</text>
</comment>
<proteinExistence type="predicted"/>
<keyword evidence="2" id="KW-1185">Reference proteome</keyword>
<name>A0AAD8X297_LOLMU</name>
<sequence length="129" mass="14358">MVVAIAVAVAAAFLREGRRRHAPPIRHLQHKLPLRRGGAARRAAVASRWRSRRDLHPCRRRRKLSGISITFTTRACYIYNKLKIPGPNGMITVSGDYKKARDCEEGEATFAESVLSERSCKATSRGGSD</sequence>
<reference evidence="1" key="1">
    <citation type="submission" date="2023-07" db="EMBL/GenBank/DDBJ databases">
        <title>A chromosome-level genome assembly of Lolium multiflorum.</title>
        <authorList>
            <person name="Chen Y."/>
            <person name="Copetti D."/>
            <person name="Kolliker R."/>
            <person name="Studer B."/>
        </authorList>
    </citation>
    <scope>NUCLEOTIDE SEQUENCE</scope>
    <source>
        <strain evidence="1">02402/16</strain>
        <tissue evidence="1">Leaf</tissue>
    </source>
</reference>
<accession>A0AAD8X297</accession>
<evidence type="ECO:0000313" key="2">
    <source>
        <dbReference type="Proteomes" id="UP001231189"/>
    </source>
</evidence>
<dbReference type="Proteomes" id="UP001231189">
    <property type="component" value="Unassembled WGS sequence"/>
</dbReference>
<protein>
    <submittedName>
        <fullName evidence="1">Uncharacterized protein</fullName>
    </submittedName>
</protein>
<dbReference type="EMBL" id="JAUUTY010000001">
    <property type="protein sequence ID" value="KAK1691787.1"/>
    <property type="molecule type" value="Genomic_DNA"/>
</dbReference>
<dbReference type="AlphaFoldDB" id="A0AAD8X297"/>
<organism evidence="1 2">
    <name type="scientific">Lolium multiflorum</name>
    <name type="common">Italian ryegrass</name>
    <name type="synonym">Lolium perenne subsp. multiflorum</name>
    <dbReference type="NCBI Taxonomy" id="4521"/>
    <lineage>
        <taxon>Eukaryota</taxon>
        <taxon>Viridiplantae</taxon>
        <taxon>Streptophyta</taxon>
        <taxon>Embryophyta</taxon>
        <taxon>Tracheophyta</taxon>
        <taxon>Spermatophyta</taxon>
        <taxon>Magnoliopsida</taxon>
        <taxon>Liliopsida</taxon>
        <taxon>Poales</taxon>
        <taxon>Poaceae</taxon>
        <taxon>BOP clade</taxon>
        <taxon>Pooideae</taxon>
        <taxon>Poodae</taxon>
        <taxon>Poeae</taxon>
        <taxon>Poeae Chloroplast Group 2 (Poeae type)</taxon>
        <taxon>Loliodinae</taxon>
        <taxon>Loliinae</taxon>
        <taxon>Lolium</taxon>
    </lineage>
</organism>
<evidence type="ECO:0000313" key="1">
    <source>
        <dbReference type="EMBL" id="KAK1691787.1"/>
    </source>
</evidence>
<gene>
    <name evidence="1" type="ORF">QYE76_008484</name>
</gene>